<protein>
    <submittedName>
        <fullName evidence="2">DUF899 domain-containing protein</fullName>
    </submittedName>
</protein>
<evidence type="ECO:0000313" key="2">
    <source>
        <dbReference type="EMBL" id="MXP00581.1"/>
    </source>
</evidence>
<dbReference type="Proteomes" id="UP000469430">
    <property type="component" value="Unassembled WGS sequence"/>
</dbReference>
<dbReference type="AlphaFoldDB" id="A0A6I4TZ40"/>
<gene>
    <name evidence="2" type="ORF">GRI97_16445</name>
</gene>
<dbReference type="Gene3D" id="3.40.30.10">
    <property type="entry name" value="Glutaredoxin"/>
    <property type="match status" value="1"/>
</dbReference>
<reference evidence="2 3" key="1">
    <citation type="submission" date="2019-12" db="EMBL/GenBank/DDBJ databases">
        <title>Genomic-based taxomic classification of the family Erythrobacteraceae.</title>
        <authorList>
            <person name="Xu L."/>
        </authorList>
    </citation>
    <scope>NUCLEOTIDE SEQUENCE [LARGE SCALE GENOMIC DNA]</scope>
    <source>
        <strain evidence="2 3">S36</strain>
    </source>
</reference>
<dbReference type="OrthoDB" id="7331188at2"/>
<comment type="caution">
    <text evidence="2">The sequence shown here is derived from an EMBL/GenBank/DDBJ whole genome shotgun (WGS) entry which is preliminary data.</text>
</comment>
<organism evidence="2 3">
    <name type="scientific">Croceibacterium xixiisoli</name>
    <dbReference type="NCBI Taxonomy" id="1476466"/>
    <lineage>
        <taxon>Bacteria</taxon>
        <taxon>Pseudomonadati</taxon>
        <taxon>Pseudomonadota</taxon>
        <taxon>Alphaproteobacteria</taxon>
        <taxon>Sphingomonadales</taxon>
        <taxon>Erythrobacteraceae</taxon>
        <taxon>Croceibacterium</taxon>
    </lineage>
</organism>
<accession>A0A6I4TZ40</accession>
<sequence length="261" mass="29975">MHETSGRERWMEARLRLLAAEKNLMKQSDAVARQRQELPWVKIDKDYRFATEQGEMTLRDLFQGRSQLMVYHFMFGENFGSGCVSCSSIADGFNGIAPHLAGHDVMLWAVSKAPLDRLLTYRERMDWSFPWASSHGNDFNRDFGVWFSEDEQRDGQIVYNYSPDPSGPWREGKEGGGHEAERHFARASGTDVASYLRDRPGLSTFALQGGEVYHAYSTYARGVDPIWAMYSWLDRAPLGRNETGPWTRRRTEYPDGRAETK</sequence>
<dbReference type="Pfam" id="PF05988">
    <property type="entry name" value="DUF899"/>
    <property type="match status" value="1"/>
</dbReference>
<feature type="region of interest" description="Disordered" evidence="1">
    <location>
        <begin position="241"/>
        <end position="261"/>
    </location>
</feature>
<dbReference type="InterPro" id="IPR036249">
    <property type="entry name" value="Thioredoxin-like_sf"/>
</dbReference>
<keyword evidence="3" id="KW-1185">Reference proteome</keyword>
<feature type="compositionally biased region" description="Basic and acidic residues" evidence="1">
    <location>
        <begin position="249"/>
        <end position="261"/>
    </location>
</feature>
<dbReference type="RefSeq" id="WP_161392316.1">
    <property type="nucleotide sequence ID" value="NZ_JBHSCP010000003.1"/>
</dbReference>
<dbReference type="InterPro" id="IPR010296">
    <property type="entry name" value="DUF899_thioredox"/>
</dbReference>
<proteinExistence type="predicted"/>
<name>A0A6I4TZ40_9SPHN</name>
<evidence type="ECO:0000313" key="3">
    <source>
        <dbReference type="Proteomes" id="UP000469430"/>
    </source>
</evidence>
<evidence type="ECO:0000256" key="1">
    <source>
        <dbReference type="SAM" id="MobiDB-lite"/>
    </source>
</evidence>
<dbReference type="SUPFAM" id="SSF52833">
    <property type="entry name" value="Thioredoxin-like"/>
    <property type="match status" value="1"/>
</dbReference>
<dbReference type="EMBL" id="WTYJ01000004">
    <property type="protein sequence ID" value="MXP00581.1"/>
    <property type="molecule type" value="Genomic_DNA"/>
</dbReference>